<evidence type="ECO:0008006" key="3">
    <source>
        <dbReference type="Google" id="ProtNLM"/>
    </source>
</evidence>
<dbReference type="Proteomes" id="UP000067738">
    <property type="component" value="Chromosome"/>
</dbReference>
<name>A0A0U3CGS0_9EURY</name>
<organism evidence="1 2">
    <name type="scientific">Methanobrevibacter millerae</name>
    <dbReference type="NCBI Taxonomy" id="230361"/>
    <lineage>
        <taxon>Archaea</taxon>
        <taxon>Methanobacteriati</taxon>
        <taxon>Methanobacteriota</taxon>
        <taxon>Methanomada group</taxon>
        <taxon>Methanobacteria</taxon>
        <taxon>Methanobacteriales</taxon>
        <taxon>Methanobacteriaceae</taxon>
        <taxon>Methanobrevibacter</taxon>
    </lineage>
</organism>
<reference evidence="1 2" key="1">
    <citation type="submission" date="2015-04" db="EMBL/GenBank/DDBJ databases">
        <title>The complete genome sequence of the rumen methanogen Methanobrevibacter millerae SM9.</title>
        <authorList>
            <person name="Leahy S.C."/>
            <person name="Kelly W.J."/>
            <person name="Pacheco D.M."/>
            <person name="Li D."/>
            <person name="Altermann E."/>
            <person name="Attwood G.T."/>
        </authorList>
    </citation>
    <scope>NUCLEOTIDE SEQUENCE [LARGE SCALE GENOMIC DNA]</scope>
    <source>
        <strain evidence="1 2">SM9</strain>
    </source>
</reference>
<keyword evidence="2" id="KW-1185">Reference proteome</keyword>
<dbReference type="Gene3D" id="3.30.870.10">
    <property type="entry name" value="Endonuclease Chain A"/>
    <property type="match status" value="1"/>
</dbReference>
<evidence type="ECO:0000313" key="1">
    <source>
        <dbReference type="EMBL" id="ALT69003.1"/>
    </source>
</evidence>
<sequence length="588" mass="67891">MLNPKKDRLDYGSILSPPQNYQLDFAIGATYSLDLDALVGASISLGLSAENDTELNKNPIFLLEALRSTGDKIALFCESGQIKLPNKTTTLYILLEDMVFQVTNSNNVEYSRYASFHPKVWVLRYINDKKEILYRFAVLSRNLTFDRNWDLSFSMDGSITDSKTDKNNPLIKFLEFLSGFSTDGDKTDKIREIMNELENVEFKLDSNVFEGFDFILNGVGAEYSIQNHQLFYSNSLENLLIMSPFLSKDVIIDFNNRKKPNSKAILITRLNSLSPLKDKKLDNFEFYALKDDVVDGESLLSEEYSQKQDIHAKMYIVEKRNYVDLYLGSLNASHNALFGNVEFMIKLWAKKRRFNINKVLKNIFNDGKDNPFQMVNMDTIKSEPENDGNDLNLIVKQIVRLNSSANVISRNDSFDLEVEFDKDYDDYDIEIQPLLSNKKVKFSRKIIFKDLDKVQLSEFFIITITKDDDSIRRIIKIPVDNLPEDRQNDVVSNIINDKTAFIRYVAFLLGDEYILSSIEDGDYSSDKSDTNFTVELPELYEKMLKAAMYEPEKFSELEFLIKTLSKDNVIPEGFEELHDTFKRVINDE</sequence>
<dbReference type="KEGG" id="mmil:sm9_1222"/>
<evidence type="ECO:0000313" key="2">
    <source>
        <dbReference type="Proteomes" id="UP000067738"/>
    </source>
</evidence>
<dbReference type="AlphaFoldDB" id="A0A0U3CGS0"/>
<proteinExistence type="predicted"/>
<gene>
    <name evidence="1" type="ORF">sm9_1222</name>
</gene>
<accession>A0A0U3CGS0</accession>
<dbReference type="RefSeq" id="WP_058739276.1">
    <property type="nucleotide sequence ID" value="NZ_CP011266.1"/>
</dbReference>
<dbReference type="EMBL" id="CP011266">
    <property type="protein sequence ID" value="ALT69003.1"/>
    <property type="molecule type" value="Genomic_DNA"/>
</dbReference>
<dbReference type="InterPro" id="IPR059166">
    <property type="entry name" value="PLD-like_cat"/>
</dbReference>
<protein>
    <recommendedName>
        <fullName evidence="3">PLD-like domain-containing protein</fullName>
    </recommendedName>
</protein>
<dbReference type="PATRIC" id="fig|230361.4.peg.1264"/>
<dbReference type="GeneID" id="26736182"/>
<dbReference type="CDD" id="cd09176">
    <property type="entry name" value="PLDc_unchar6"/>
    <property type="match status" value="1"/>
</dbReference>